<evidence type="ECO:0000313" key="2">
    <source>
        <dbReference type="Proteomes" id="UP000012015"/>
    </source>
</evidence>
<proteinExistence type="predicted"/>
<dbReference type="SUPFAM" id="SSF159659">
    <property type="entry name" value="Cgl1923-like"/>
    <property type="match status" value="1"/>
</dbReference>
<evidence type="ECO:0000313" key="1">
    <source>
        <dbReference type="EMBL" id="EMQ98028.1"/>
    </source>
</evidence>
<name>M7NHL2_9MICC</name>
<dbReference type="Proteomes" id="UP000012015">
    <property type="component" value="Unassembled WGS sequence"/>
</dbReference>
<comment type="caution">
    <text evidence="1">The sequence shown here is derived from an EMBL/GenBank/DDBJ whole genome shotgun (WGS) entry which is preliminary data.</text>
</comment>
<accession>M7NHL2</accession>
<dbReference type="Gene3D" id="3.40.50.10900">
    <property type="entry name" value="PAC-like subunit"/>
    <property type="match status" value="1"/>
</dbReference>
<dbReference type="STRING" id="1276920.ADIAG_02538"/>
<dbReference type="Pfam" id="PF09754">
    <property type="entry name" value="PAC2"/>
    <property type="match status" value="1"/>
</dbReference>
<keyword evidence="2" id="KW-1185">Reference proteome</keyword>
<dbReference type="PIRSF" id="PIRSF028754">
    <property type="entry name" value="UCP028754"/>
    <property type="match status" value="1"/>
</dbReference>
<dbReference type="InterPro" id="IPR019151">
    <property type="entry name" value="Proteasome_assmbl_chaperone_2"/>
</dbReference>
<dbReference type="InterPro" id="IPR038389">
    <property type="entry name" value="PSMG2_sf"/>
</dbReference>
<dbReference type="PATRIC" id="fig|1276920.7.peg.2534"/>
<dbReference type="eggNOG" id="COG2047">
    <property type="taxonomic scope" value="Bacteria"/>
</dbReference>
<dbReference type="EMBL" id="AOCK01000007">
    <property type="protein sequence ID" value="EMQ98028.1"/>
    <property type="molecule type" value="Genomic_DNA"/>
</dbReference>
<reference evidence="1 2" key="1">
    <citation type="journal article" date="2013" name="Genome Announc.">
        <title>Draft Genome Sequence of Arthrobacter gangotriensis Strain Lz1yT, Isolated from a Penguin Rookery Soil Sample Collected in Antarctica, near the Indian Station Dakshin Gangotri.</title>
        <authorList>
            <person name="Shivaji S."/>
            <person name="Ara S."/>
            <person name="Bandi S."/>
            <person name="Singh A."/>
            <person name="Kumar Pinnaka A."/>
        </authorList>
    </citation>
    <scope>NUCLEOTIDE SEQUENCE [LARGE SCALE GENOMIC DNA]</scope>
    <source>
        <strain evidence="1 2">Lz1y</strain>
    </source>
</reference>
<dbReference type="Gene3D" id="1.10.287.100">
    <property type="match status" value="1"/>
</dbReference>
<dbReference type="AlphaFoldDB" id="M7NHL2"/>
<organism evidence="1 2">
    <name type="scientific">Paeniglutamicibacter gangotriensis Lz1y</name>
    <dbReference type="NCBI Taxonomy" id="1276920"/>
    <lineage>
        <taxon>Bacteria</taxon>
        <taxon>Bacillati</taxon>
        <taxon>Actinomycetota</taxon>
        <taxon>Actinomycetes</taxon>
        <taxon>Micrococcales</taxon>
        <taxon>Micrococcaceae</taxon>
        <taxon>Paeniglutamicibacter</taxon>
    </lineage>
</organism>
<gene>
    <name evidence="1" type="ORF">ADIAG_02538</name>
</gene>
<dbReference type="RefSeq" id="WP_007271711.1">
    <property type="nucleotide sequence ID" value="NZ_AOCK01000007.1"/>
</dbReference>
<sequence>MIDPQSLIRFENFDIDAIELQGLDLLIGLRGHADAGHALAQVRTELLDSLNPRLIASFDADQLVNYRERRPQISFLGDHFAAYQGPSIELYLLTDGLDRDFLFLSGPEPDLAWDRFTRSVIALINAFNVQLTVSFDAVPMPVPHTRPLGITAHGNRKDLIEGISTWSPTAEIPASLTALLEVRLIESGRDAVGYSIHVPHYLSEAEYPQVAVGILEHIGAAMELGLPTDRLREAGRDIESQIAEQVAATPDVARMVENFEKRFDKHVPEIERRSLLVTVDAELPDGDEIALAAEEFLSGFPDSGGTAAKEK</sequence>
<protein>
    <submittedName>
        <fullName evidence="1">PAC2 family protein</fullName>
    </submittedName>
</protein>
<dbReference type="InterPro" id="IPR008492">
    <property type="entry name" value="Rv2714-like"/>
</dbReference>